<dbReference type="EMBL" id="BAAAVT010000001">
    <property type="protein sequence ID" value="GAA3051116.1"/>
    <property type="molecule type" value="Genomic_DNA"/>
</dbReference>
<name>A0ABP6LQZ7_9MICC</name>
<dbReference type="Proteomes" id="UP001500236">
    <property type="component" value="Unassembled WGS sequence"/>
</dbReference>
<protein>
    <submittedName>
        <fullName evidence="1">Uncharacterized protein</fullName>
    </submittedName>
</protein>
<accession>A0ABP6LQZ7</accession>
<evidence type="ECO:0000313" key="2">
    <source>
        <dbReference type="Proteomes" id="UP001500236"/>
    </source>
</evidence>
<keyword evidence="2" id="KW-1185">Reference proteome</keyword>
<sequence length="53" mass="6043">MTDRAVAVGRDRVRVMVFSFKEPARAVLGADRMLSCCMTIILRTPDEKAMRDR</sequence>
<comment type="caution">
    <text evidence="1">The sequence shown here is derived from an EMBL/GenBank/DDBJ whole genome shotgun (WGS) entry which is preliminary data.</text>
</comment>
<proteinExistence type="predicted"/>
<reference evidence="2" key="1">
    <citation type="journal article" date="2019" name="Int. J. Syst. Evol. Microbiol.">
        <title>The Global Catalogue of Microorganisms (GCM) 10K type strain sequencing project: providing services to taxonomists for standard genome sequencing and annotation.</title>
        <authorList>
            <consortium name="The Broad Institute Genomics Platform"/>
            <consortium name="The Broad Institute Genome Sequencing Center for Infectious Disease"/>
            <person name="Wu L."/>
            <person name="Ma J."/>
        </authorList>
    </citation>
    <scope>NUCLEOTIDE SEQUENCE [LARGE SCALE GENOMIC DNA]</scope>
    <source>
        <strain evidence="2">JCM 14309</strain>
    </source>
</reference>
<gene>
    <name evidence="1" type="ORF">GCM10010529_01490</name>
</gene>
<evidence type="ECO:0000313" key="1">
    <source>
        <dbReference type="EMBL" id="GAA3051116.1"/>
    </source>
</evidence>
<organism evidence="1 2">
    <name type="scientific">Nesterenkonia aethiopica</name>
    <dbReference type="NCBI Taxonomy" id="269144"/>
    <lineage>
        <taxon>Bacteria</taxon>
        <taxon>Bacillati</taxon>
        <taxon>Actinomycetota</taxon>
        <taxon>Actinomycetes</taxon>
        <taxon>Micrococcales</taxon>
        <taxon>Micrococcaceae</taxon>
        <taxon>Nesterenkonia</taxon>
    </lineage>
</organism>